<gene>
    <name evidence="4" type="ORF">PLOB_00013753</name>
</gene>
<dbReference type="Pfam" id="PF00059">
    <property type="entry name" value="Lectin_C"/>
    <property type="match status" value="1"/>
</dbReference>
<evidence type="ECO:0000313" key="4">
    <source>
        <dbReference type="EMBL" id="CAH3105575.1"/>
    </source>
</evidence>
<dbReference type="InterPro" id="IPR016187">
    <property type="entry name" value="CTDL_fold"/>
</dbReference>
<dbReference type="PROSITE" id="PS00615">
    <property type="entry name" value="C_TYPE_LECTIN_1"/>
    <property type="match status" value="1"/>
</dbReference>
<dbReference type="PANTHER" id="PTHR22803">
    <property type="entry name" value="MANNOSE, PHOSPHOLIPASE, LECTIN RECEPTOR RELATED"/>
    <property type="match status" value="1"/>
</dbReference>
<organism evidence="4 5">
    <name type="scientific">Porites lobata</name>
    <dbReference type="NCBI Taxonomy" id="104759"/>
    <lineage>
        <taxon>Eukaryota</taxon>
        <taxon>Metazoa</taxon>
        <taxon>Cnidaria</taxon>
        <taxon>Anthozoa</taxon>
        <taxon>Hexacorallia</taxon>
        <taxon>Scleractinia</taxon>
        <taxon>Fungiina</taxon>
        <taxon>Poritidae</taxon>
        <taxon>Porites</taxon>
    </lineage>
</organism>
<sequence length="309" mass="35084">MAAAAAAVLCSPLWLISYVLRHIRLRSFAVLCVGCSDQLDECHSVSLAWLTESAQQHGVVPEEQHIEYACSKGKSSTAGKFSAACFSLQYLLSIDSEACGIGWKPFRDSCYKMMTSGKTWRQGFEHCKSAGSQLVKVTDQEELTYIYFTFVKPLNSGSAWMGLSLKNGSFYWTDGSKPRYKNWNYGEPNNFNGREHCVEIYVNNGKWNDIPCFVKRPFVCERVPLQSHPRNHMSTSLGNVNHALANCSLEEYYVADITDCFQRCLAITRCLSFNIENSGKHLKKCELNNSTRAWAREKFVKRPGYIYYD</sequence>
<feature type="domain" description="C-type lectin" evidence="2">
    <location>
        <begin position="106"/>
        <end position="221"/>
    </location>
</feature>
<protein>
    <submittedName>
        <fullName evidence="4">Uncharacterized protein</fullName>
    </submittedName>
</protein>
<dbReference type="SUPFAM" id="SSF56436">
    <property type="entry name" value="C-type lectin-like"/>
    <property type="match status" value="1"/>
</dbReference>
<reference evidence="4 5" key="1">
    <citation type="submission" date="2022-05" db="EMBL/GenBank/DDBJ databases">
        <authorList>
            <consortium name="Genoscope - CEA"/>
            <person name="William W."/>
        </authorList>
    </citation>
    <scope>NUCLEOTIDE SEQUENCE [LARGE SCALE GENOMIC DNA]</scope>
</reference>
<accession>A0ABN8NIJ1</accession>
<name>A0ABN8NIJ1_9CNID</name>
<evidence type="ECO:0000259" key="2">
    <source>
        <dbReference type="PROSITE" id="PS50041"/>
    </source>
</evidence>
<dbReference type="InterPro" id="IPR003609">
    <property type="entry name" value="Pan_app"/>
</dbReference>
<dbReference type="PROSITE" id="PS50041">
    <property type="entry name" value="C_TYPE_LECTIN_2"/>
    <property type="match status" value="1"/>
</dbReference>
<dbReference type="InterPro" id="IPR050111">
    <property type="entry name" value="C-type_lectin/snaclec_domain"/>
</dbReference>
<comment type="caution">
    <text evidence="4">The sequence shown here is derived from an EMBL/GenBank/DDBJ whole genome shotgun (WGS) entry which is preliminary data.</text>
</comment>
<dbReference type="Pfam" id="PF00024">
    <property type="entry name" value="PAN_1"/>
    <property type="match status" value="1"/>
</dbReference>
<evidence type="ECO:0000256" key="1">
    <source>
        <dbReference type="ARBA" id="ARBA00023157"/>
    </source>
</evidence>
<evidence type="ECO:0000259" key="3">
    <source>
        <dbReference type="PROSITE" id="PS50948"/>
    </source>
</evidence>
<dbReference type="EMBL" id="CALNXK010000018">
    <property type="protein sequence ID" value="CAH3105575.1"/>
    <property type="molecule type" value="Genomic_DNA"/>
</dbReference>
<dbReference type="Gene3D" id="3.10.100.10">
    <property type="entry name" value="Mannose-Binding Protein A, subunit A"/>
    <property type="match status" value="1"/>
</dbReference>
<dbReference type="SMART" id="SM00034">
    <property type="entry name" value="CLECT"/>
    <property type="match status" value="1"/>
</dbReference>
<keyword evidence="1" id="KW-1015">Disulfide bond</keyword>
<dbReference type="InterPro" id="IPR001304">
    <property type="entry name" value="C-type_lectin-like"/>
</dbReference>
<proteinExistence type="predicted"/>
<dbReference type="PROSITE" id="PS50948">
    <property type="entry name" value="PAN"/>
    <property type="match status" value="1"/>
</dbReference>
<dbReference type="InterPro" id="IPR018378">
    <property type="entry name" value="C-type_lectin_CS"/>
</dbReference>
<evidence type="ECO:0000313" key="5">
    <source>
        <dbReference type="Proteomes" id="UP001159405"/>
    </source>
</evidence>
<dbReference type="InterPro" id="IPR016186">
    <property type="entry name" value="C-type_lectin-like/link_sf"/>
</dbReference>
<dbReference type="Proteomes" id="UP001159405">
    <property type="component" value="Unassembled WGS sequence"/>
</dbReference>
<keyword evidence="5" id="KW-1185">Reference proteome</keyword>
<feature type="domain" description="Apple" evidence="3">
    <location>
        <begin position="220"/>
        <end position="309"/>
    </location>
</feature>